<organism evidence="1">
    <name type="scientific">Candidatus Methanogaster sp. ANME-2c ERB4</name>
    <dbReference type="NCBI Taxonomy" id="2759911"/>
    <lineage>
        <taxon>Archaea</taxon>
        <taxon>Methanobacteriati</taxon>
        <taxon>Methanobacteriota</taxon>
        <taxon>Stenosarchaea group</taxon>
        <taxon>Methanomicrobia</taxon>
        <taxon>Methanosarcinales</taxon>
        <taxon>ANME-2 cluster</taxon>
        <taxon>Candidatus Methanogasteraceae</taxon>
        <taxon>Candidatus Methanogaster</taxon>
    </lineage>
</organism>
<reference evidence="1" key="1">
    <citation type="submission" date="2020-06" db="EMBL/GenBank/DDBJ databases">
        <title>Unique genomic features of the anaerobic methanotrophic archaea.</title>
        <authorList>
            <person name="Chadwick G.L."/>
            <person name="Skennerton C.T."/>
            <person name="Laso-Perez R."/>
            <person name="Leu A.O."/>
            <person name="Speth D.R."/>
            <person name="Yu H."/>
            <person name="Morgan-Lang C."/>
            <person name="Hatzenpichler R."/>
            <person name="Goudeau D."/>
            <person name="Malmstrom R."/>
            <person name="Brazelton W.J."/>
            <person name="Woyke T."/>
            <person name="Hallam S.J."/>
            <person name="Tyson G.W."/>
            <person name="Wegener G."/>
            <person name="Boetius A."/>
            <person name="Orphan V."/>
        </authorList>
    </citation>
    <scope>NUCLEOTIDE SEQUENCE</scope>
</reference>
<dbReference type="EMBL" id="MT631364">
    <property type="protein sequence ID" value="QNO48865.1"/>
    <property type="molecule type" value="Genomic_DNA"/>
</dbReference>
<name>A0A7G9YLI1_9EURY</name>
<protein>
    <submittedName>
        <fullName evidence="1">Uncharacterized protein</fullName>
    </submittedName>
</protein>
<accession>A0A7G9YLI1</accession>
<gene>
    <name evidence="1" type="ORF">JECKPIEH_00004</name>
</gene>
<sequence length="96" mass="10879">MVWRSYAGWKQVYYHRCHLGGRGRCRSRAQARYDRDKTKDGYDIPMTKTIAEAVDIPVKGIRRRRGGGAHLWGVCGRGGCVSLRASVIPLRDVCWG</sequence>
<evidence type="ECO:0000313" key="1">
    <source>
        <dbReference type="EMBL" id="QNO48865.1"/>
    </source>
</evidence>
<proteinExistence type="predicted"/>
<dbReference type="AlphaFoldDB" id="A0A7G9YLI1"/>